<evidence type="ECO:0000256" key="1">
    <source>
        <dbReference type="SAM" id="MobiDB-lite"/>
    </source>
</evidence>
<dbReference type="EMBL" id="JBBPBN010002525">
    <property type="protein sequence ID" value="KAK8475468.1"/>
    <property type="molecule type" value="Genomic_DNA"/>
</dbReference>
<keyword evidence="3" id="KW-1185">Reference proteome</keyword>
<feature type="region of interest" description="Disordered" evidence="1">
    <location>
        <begin position="45"/>
        <end position="81"/>
    </location>
</feature>
<comment type="caution">
    <text evidence="2">The sequence shown here is derived from an EMBL/GenBank/DDBJ whole genome shotgun (WGS) entry which is preliminary data.</text>
</comment>
<dbReference type="Proteomes" id="UP001396334">
    <property type="component" value="Unassembled WGS sequence"/>
</dbReference>
<evidence type="ECO:0000313" key="3">
    <source>
        <dbReference type="Proteomes" id="UP001396334"/>
    </source>
</evidence>
<reference evidence="2 3" key="1">
    <citation type="journal article" date="2024" name="G3 (Bethesda)">
        <title>Genome assembly of Hibiscus sabdariffa L. provides insights into metabolisms of medicinal natural products.</title>
        <authorList>
            <person name="Kim T."/>
        </authorList>
    </citation>
    <scope>NUCLEOTIDE SEQUENCE [LARGE SCALE GENOMIC DNA]</scope>
    <source>
        <strain evidence="2">TK-2024</strain>
        <tissue evidence="2">Old leaves</tissue>
    </source>
</reference>
<accession>A0ABR1Z829</accession>
<organism evidence="2 3">
    <name type="scientific">Hibiscus sabdariffa</name>
    <name type="common">roselle</name>
    <dbReference type="NCBI Taxonomy" id="183260"/>
    <lineage>
        <taxon>Eukaryota</taxon>
        <taxon>Viridiplantae</taxon>
        <taxon>Streptophyta</taxon>
        <taxon>Embryophyta</taxon>
        <taxon>Tracheophyta</taxon>
        <taxon>Spermatophyta</taxon>
        <taxon>Magnoliopsida</taxon>
        <taxon>eudicotyledons</taxon>
        <taxon>Gunneridae</taxon>
        <taxon>Pentapetalae</taxon>
        <taxon>rosids</taxon>
        <taxon>malvids</taxon>
        <taxon>Malvales</taxon>
        <taxon>Malvaceae</taxon>
        <taxon>Malvoideae</taxon>
        <taxon>Hibiscus</taxon>
    </lineage>
</organism>
<protein>
    <submittedName>
        <fullName evidence="2">Uncharacterized protein</fullName>
    </submittedName>
</protein>
<proteinExistence type="predicted"/>
<gene>
    <name evidence="2" type="ORF">V6N11_030597</name>
</gene>
<sequence length="118" mass="13258">MHVKECIRLDREKECGHTLPGNVQEQQKDGKCYQTPSESTTIEECEKHKGLGDNLSPHTSKEGTTGVKGRQHGTRSQGKKALFVRPLDSTLKNLRLTEKSSLYFDGYSLPETMIYCDA</sequence>
<name>A0ABR1Z829_9ROSI</name>
<evidence type="ECO:0000313" key="2">
    <source>
        <dbReference type="EMBL" id="KAK8475468.1"/>
    </source>
</evidence>